<keyword evidence="2" id="KW-1185">Reference proteome</keyword>
<proteinExistence type="predicted"/>
<dbReference type="InParanoid" id="A0A7R8U9T7"/>
<name>A0A7R8U9T7_HERIL</name>
<dbReference type="AlphaFoldDB" id="A0A7R8U9T7"/>
<organism evidence="1 2">
    <name type="scientific">Hermetia illucens</name>
    <name type="common">Black soldier fly</name>
    <dbReference type="NCBI Taxonomy" id="343691"/>
    <lineage>
        <taxon>Eukaryota</taxon>
        <taxon>Metazoa</taxon>
        <taxon>Ecdysozoa</taxon>
        <taxon>Arthropoda</taxon>
        <taxon>Hexapoda</taxon>
        <taxon>Insecta</taxon>
        <taxon>Pterygota</taxon>
        <taxon>Neoptera</taxon>
        <taxon>Endopterygota</taxon>
        <taxon>Diptera</taxon>
        <taxon>Brachycera</taxon>
        <taxon>Stratiomyomorpha</taxon>
        <taxon>Stratiomyidae</taxon>
        <taxon>Hermetiinae</taxon>
        <taxon>Hermetia</taxon>
    </lineage>
</organism>
<accession>A0A7R8U9T7</accession>
<gene>
    <name evidence="1" type="ORF">HERILL_LOCUS214</name>
</gene>
<dbReference type="Proteomes" id="UP000594454">
    <property type="component" value="Chromosome 1"/>
</dbReference>
<dbReference type="OrthoDB" id="7674340at2759"/>
<evidence type="ECO:0000313" key="1">
    <source>
        <dbReference type="EMBL" id="CAD7076822.1"/>
    </source>
</evidence>
<evidence type="ECO:0000313" key="2">
    <source>
        <dbReference type="Proteomes" id="UP000594454"/>
    </source>
</evidence>
<protein>
    <submittedName>
        <fullName evidence="1">Uncharacterized protein</fullName>
    </submittedName>
</protein>
<reference evidence="1 2" key="1">
    <citation type="submission" date="2020-11" db="EMBL/GenBank/DDBJ databases">
        <authorList>
            <person name="Wallbank WR R."/>
            <person name="Pardo Diaz C."/>
            <person name="Kozak K."/>
            <person name="Martin S."/>
            <person name="Jiggins C."/>
            <person name="Moest M."/>
            <person name="Warren A I."/>
            <person name="Generalovic N T."/>
            <person name="Byers J.R.P. K."/>
            <person name="Montejo-Kovacevich G."/>
            <person name="Yen C E."/>
        </authorList>
    </citation>
    <scope>NUCLEOTIDE SEQUENCE [LARGE SCALE GENOMIC DNA]</scope>
</reference>
<sequence>MSMKRFALIAAVSSHHSSQTTTTTISTPIRVVATPPWAAAPTRIPTITDDSNLNLNAAGLGASGSAAGVSVSEFSGIGKVDKSAGGFEDGGARFFAEDVNGGGGLYQGHQAMRPGATLHGNVNVLLGGIKPQLEARLFKEVTFESPMEIDLATIFTARPRIIGKLESYSLILLHLQKGLYNKTFQFLKINLAFPKSRLNL</sequence>
<dbReference type="EMBL" id="LR899009">
    <property type="protein sequence ID" value="CAD7076822.1"/>
    <property type="molecule type" value="Genomic_DNA"/>
</dbReference>